<protein>
    <submittedName>
        <fullName evidence="2">Uncharacterized protein</fullName>
    </submittedName>
</protein>
<dbReference type="EMBL" id="MU003798">
    <property type="protein sequence ID" value="KAF2720514.1"/>
    <property type="molecule type" value="Genomic_DNA"/>
</dbReference>
<dbReference type="Proteomes" id="UP000799441">
    <property type="component" value="Unassembled WGS sequence"/>
</dbReference>
<gene>
    <name evidence="2" type="ORF">K431DRAFT_304173</name>
</gene>
<organism evidence="2 3">
    <name type="scientific">Polychaeton citri CBS 116435</name>
    <dbReference type="NCBI Taxonomy" id="1314669"/>
    <lineage>
        <taxon>Eukaryota</taxon>
        <taxon>Fungi</taxon>
        <taxon>Dikarya</taxon>
        <taxon>Ascomycota</taxon>
        <taxon>Pezizomycotina</taxon>
        <taxon>Dothideomycetes</taxon>
        <taxon>Dothideomycetidae</taxon>
        <taxon>Capnodiales</taxon>
        <taxon>Capnodiaceae</taxon>
        <taxon>Polychaeton</taxon>
    </lineage>
</organism>
<accession>A0A9P4Q971</accession>
<reference evidence="2" key="1">
    <citation type="journal article" date="2020" name="Stud. Mycol.">
        <title>101 Dothideomycetes genomes: a test case for predicting lifestyles and emergence of pathogens.</title>
        <authorList>
            <person name="Haridas S."/>
            <person name="Albert R."/>
            <person name="Binder M."/>
            <person name="Bloem J."/>
            <person name="Labutti K."/>
            <person name="Salamov A."/>
            <person name="Andreopoulos B."/>
            <person name="Baker S."/>
            <person name="Barry K."/>
            <person name="Bills G."/>
            <person name="Bluhm B."/>
            <person name="Cannon C."/>
            <person name="Castanera R."/>
            <person name="Culley D."/>
            <person name="Daum C."/>
            <person name="Ezra D."/>
            <person name="Gonzalez J."/>
            <person name="Henrissat B."/>
            <person name="Kuo A."/>
            <person name="Liang C."/>
            <person name="Lipzen A."/>
            <person name="Lutzoni F."/>
            <person name="Magnuson J."/>
            <person name="Mondo S."/>
            <person name="Nolan M."/>
            <person name="Ohm R."/>
            <person name="Pangilinan J."/>
            <person name="Park H.-J."/>
            <person name="Ramirez L."/>
            <person name="Alfaro M."/>
            <person name="Sun H."/>
            <person name="Tritt A."/>
            <person name="Yoshinaga Y."/>
            <person name="Zwiers L.-H."/>
            <person name="Turgeon B."/>
            <person name="Goodwin S."/>
            <person name="Spatafora J."/>
            <person name="Crous P."/>
            <person name="Grigoriev I."/>
        </authorList>
    </citation>
    <scope>NUCLEOTIDE SEQUENCE</scope>
    <source>
        <strain evidence="2">CBS 116435</strain>
    </source>
</reference>
<evidence type="ECO:0000313" key="2">
    <source>
        <dbReference type="EMBL" id="KAF2720514.1"/>
    </source>
</evidence>
<evidence type="ECO:0000313" key="3">
    <source>
        <dbReference type="Proteomes" id="UP000799441"/>
    </source>
</evidence>
<proteinExistence type="predicted"/>
<sequence>MRLPTVLKTTLPTTLLLLLLPCLTHADRGKISEPAANSTILPSQPFNYTYEPRSDYCLSSYNTTVWLLTSPPQSIIDNAAVGKFLLRCGYDSYANPYPANPCPSQLVTPDLSKGSGGFGTGEVVDGSEGRKVWLWVVEEFNQCGDTLGNQFAWTYTPLCYNCTSSSL</sequence>
<keyword evidence="3" id="KW-1185">Reference proteome</keyword>
<name>A0A9P4Q971_9PEZI</name>
<comment type="caution">
    <text evidence="2">The sequence shown here is derived from an EMBL/GenBank/DDBJ whole genome shotgun (WGS) entry which is preliminary data.</text>
</comment>
<dbReference type="AlphaFoldDB" id="A0A9P4Q971"/>
<keyword evidence="1" id="KW-0732">Signal</keyword>
<feature type="signal peptide" evidence="1">
    <location>
        <begin position="1"/>
        <end position="26"/>
    </location>
</feature>
<dbReference type="OrthoDB" id="3944184at2759"/>
<feature type="chain" id="PRO_5040355478" evidence="1">
    <location>
        <begin position="27"/>
        <end position="167"/>
    </location>
</feature>
<evidence type="ECO:0000256" key="1">
    <source>
        <dbReference type="SAM" id="SignalP"/>
    </source>
</evidence>